<dbReference type="AlphaFoldDB" id="A0A398B3K9"/>
<dbReference type="PANTHER" id="PTHR40027:SF1">
    <property type="entry name" value="CELL DIVISION PROTEIN DIVIC"/>
    <property type="match status" value="1"/>
</dbReference>
<protein>
    <submittedName>
        <fullName evidence="3">Septum formation initiator family protein</fullName>
    </submittedName>
</protein>
<dbReference type="EMBL" id="QWVS01000025">
    <property type="protein sequence ID" value="RID84477.1"/>
    <property type="molecule type" value="Genomic_DNA"/>
</dbReference>
<keyword evidence="2" id="KW-0472">Membrane</keyword>
<dbReference type="InterPro" id="IPR007060">
    <property type="entry name" value="FtsL/DivIC"/>
</dbReference>
<sequence>MKGLRKINVTKMENEYVAQQEKKAQSMKKKKRGLRRRLTLYGICLFIFFIFAVVTIVSQNAALNEKAQQKEKIDNELATLKKEEKVLKEEIVKLNDDEYIAKIVRRDYFLSEEGEIIFNLPKNNEDSD</sequence>
<dbReference type="PANTHER" id="PTHR40027">
    <property type="entry name" value="CELL DIVISION PROTEIN DIVIC"/>
    <property type="match status" value="1"/>
</dbReference>
<evidence type="ECO:0000256" key="1">
    <source>
        <dbReference type="SAM" id="Coils"/>
    </source>
</evidence>
<dbReference type="GO" id="GO:0051301">
    <property type="term" value="P:cell division"/>
    <property type="evidence" value="ECO:0007669"/>
    <property type="project" value="InterPro"/>
</dbReference>
<keyword evidence="4" id="KW-1185">Reference proteome</keyword>
<dbReference type="RefSeq" id="WP_119117754.1">
    <property type="nucleotide sequence ID" value="NZ_QWVS01000025.1"/>
</dbReference>
<reference evidence="3 4" key="1">
    <citation type="submission" date="2018-08" db="EMBL/GenBank/DDBJ databases">
        <title>Bacillus jemisoniae sp. nov., Bacillus chryseoplanitiae sp. nov., Bacillus resnikiae sp. nov., and Bacillus frankliniae sp. nov., isolated from Viking spacecraft and associated surfaces.</title>
        <authorList>
            <person name="Seuylemezian A."/>
            <person name="Vaishampayan P."/>
        </authorList>
    </citation>
    <scope>NUCLEOTIDE SEQUENCE [LARGE SCALE GENOMIC DNA]</scope>
    <source>
        <strain evidence="3 4">MA001</strain>
    </source>
</reference>
<dbReference type="Pfam" id="PF04977">
    <property type="entry name" value="DivIC"/>
    <property type="match status" value="1"/>
</dbReference>
<organism evidence="3 4">
    <name type="scientific">Peribacillus asahii</name>
    <dbReference type="NCBI Taxonomy" id="228899"/>
    <lineage>
        <taxon>Bacteria</taxon>
        <taxon>Bacillati</taxon>
        <taxon>Bacillota</taxon>
        <taxon>Bacilli</taxon>
        <taxon>Bacillales</taxon>
        <taxon>Bacillaceae</taxon>
        <taxon>Peribacillus</taxon>
    </lineage>
</organism>
<dbReference type="Proteomes" id="UP000266016">
    <property type="component" value="Unassembled WGS sequence"/>
</dbReference>
<dbReference type="InterPro" id="IPR039076">
    <property type="entry name" value="DivIC"/>
</dbReference>
<evidence type="ECO:0000313" key="3">
    <source>
        <dbReference type="EMBL" id="RID84477.1"/>
    </source>
</evidence>
<keyword evidence="2" id="KW-1133">Transmembrane helix</keyword>
<gene>
    <name evidence="3" type="ORF">D1953_13660</name>
</gene>
<feature type="transmembrane region" description="Helical" evidence="2">
    <location>
        <begin position="38"/>
        <end position="57"/>
    </location>
</feature>
<evidence type="ECO:0000313" key="4">
    <source>
        <dbReference type="Proteomes" id="UP000266016"/>
    </source>
</evidence>
<comment type="caution">
    <text evidence="3">The sequence shown here is derived from an EMBL/GenBank/DDBJ whole genome shotgun (WGS) entry which is preliminary data.</text>
</comment>
<evidence type="ECO:0000256" key="2">
    <source>
        <dbReference type="SAM" id="Phobius"/>
    </source>
</evidence>
<keyword evidence="2" id="KW-0812">Transmembrane</keyword>
<name>A0A398B3K9_9BACI</name>
<feature type="coiled-coil region" evidence="1">
    <location>
        <begin position="63"/>
        <end position="97"/>
    </location>
</feature>
<accession>A0A398B3K9</accession>
<keyword evidence="1" id="KW-0175">Coiled coil</keyword>
<proteinExistence type="predicted"/>